<accession>A0A1G1XZH4</accession>
<dbReference type="InterPro" id="IPR029063">
    <property type="entry name" value="SAM-dependent_MTases_sf"/>
</dbReference>
<dbReference type="AlphaFoldDB" id="A0A1G1XZH4"/>
<dbReference type="Pfam" id="PF13489">
    <property type="entry name" value="Methyltransf_23"/>
    <property type="match status" value="1"/>
</dbReference>
<protein>
    <submittedName>
        <fullName evidence="1">Uncharacterized protein</fullName>
    </submittedName>
</protein>
<evidence type="ECO:0000313" key="2">
    <source>
        <dbReference type="Proteomes" id="UP000178240"/>
    </source>
</evidence>
<dbReference type="PANTHER" id="PTHR43861">
    <property type="entry name" value="TRANS-ACONITATE 2-METHYLTRANSFERASE-RELATED"/>
    <property type="match status" value="1"/>
</dbReference>
<evidence type="ECO:0000313" key="1">
    <source>
        <dbReference type="EMBL" id="OGY45503.1"/>
    </source>
</evidence>
<comment type="caution">
    <text evidence="1">The sequence shown here is derived from an EMBL/GenBank/DDBJ whole genome shotgun (WGS) entry which is preliminary data.</text>
</comment>
<gene>
    <name evidence="1" type="ORF">A2744_02330</name>
</gene>
<dbReference type="Gene3D" id="3.40.50.150">
    <property type="entry name" value="Vaccinia Virus protein VP39"/>
    <property type="match status" value="1"/>
</dbReference>
<sequence length="222" mass="25975">MAHYLEVMYAKNLKPVTDYPNKLCAYLFNRFAMTKGTTVVDVGCGRGDFIEAFRKLDLNAIGLDREIVTLNDPSIDFHGNINFEKDNFPLPDATVDVVFSKSVIEHIHNPEQFMHEIKRILKPGGRVIIMTPDWQSQVYTFYNDYTHVQPYITSGLANLLKLSDFHDVQSELFYQLPSVWRWPFLRIILKPLRLLWPVKKMKKSSYWRWSRELMILGTGTKK</sequence>
<dbReference type="Proteomes" id="UP000178240">
    <property type="component" value="Unassembled WGS sequence"/>
</dbReference>
<reference evidence="1 2" key="1">
    <citation type="journal article" date="2016" name="Nat. Commun.">
        <title>Thousands of microbial genomes shed light on interconnected biogeochemical processes in an aquifer system.</title>
        <authorList>
            <person name="Anantharaman K."/>
            <person name="Brown C.T."/>
            <person name="Hug L.A."/>
            <person name="Sharon I."/>
            <person name="Castelle C.J."/>
            <person name="Probst A.J."/>
            <person name="Thomas B.C."/>
            <person name="Singh A."/>
            <person name="Wilkins M.J."/>
            <person name="Karaoz U."/>
            <person name="Brodie E.L."/>
            <person name="Williams K.H."/>
            <person name="Hubbard S.S."/>
            <person name="Banfield J.F."/>
        </authorList>
    </citation>
    <scope>NUCLEOTIDE SEQUENCE [LARGE SCALE GENOMIC DNA]</scope>
</reference>
<dbReference type="SUPFAM" id="SSF53335">
    <property type="entry name" value="S-adenosyl-L-methionine-dependent methyltransferases"/>
    <property type="match status" value="1"/>
</dbReference>
<proteinExistence type="predicted"/>
<dbReference type="STRING" id="1797535.A2744_02330"/>
<organism evidence="1 2">
    <name type="scientific">Candidatus Buchananbacteria bacterium RIFCSPHIGHO2_01_FULL_44_11</name>
    <dbReference type="NCBI Taxonomy" id="1797535"/>
    <lineage>
        <taxon>Bacteria</taxon>
        <taxon>Candidatus Buchananiibacteriota</taxon>
    </lineage>
</organism>
<name>A0A1G1XZH4_9BACT</name>
<dbReference type="EMBL" id="MHIE01000019">
    <property type="protein sequence ID" value="OGY45503.1"/>
    <property type="molecule type" value="Genomic_DNA"/>
</dbReference>
<dbReference type="CDD" id="cd02440">
    <property type="entry name" value="AdoMet_MTases"/>
    <property type="match status" value="1"/>
</dbReference>